<dbReference type="Proteomes" id="UP000504606">
    <property type="component" value="Unplaced"/>
</dbReference>
<dbReference type="GO" id="GO:0005737">
    <property type="term" value="C:cytoplasm"/>
    <property type="evidence" value="ECO:0007669"/>
    <property type="project" value="UniProtKB-SubCell"/>
</dbReference>
<dbReference type="PANTHER" id="PTHR12461">
    <property type="entry name" value="HYPOXIA-INDUCIBLE FACTOR 1 ALPHA INHIBITOR-RELATED"/>
    <property type="match status" value="1"/>
</dbReference>
<evidence type="ECO:0000256" key="8">
    <source>
        <dbReference type="ARBA" id="ARBA00023004"/>
    </source>
</evidence>
<keyword evidence="9" id="KW-1015">Disulfide bond</keyword>
<dbReference type="InterPro" id="IPR003347">
    <property type="entry name" value="JmjC_dom"/>
</dbReference>
<evidence type="ECO:0000256" key="9">
    <source>
        <dbReference type="ARBA" id="ARBA00023157"/>
    </source>
</evidence>
<comment type="subcellular location">
    <subcellularLocation>
        <location evidence="3">Cytoplasm</location>
    </subcellularLocation>
    <subcellularLocation>
        <location evidence="2">Nucleus</location>
    </subcellularLocation>
</comment>
<evidence type="ECO:0000256" key="2">
    <source>
        <dbReference type="ARBA" id="ARBA00004123"/>
    </source>
</evidence>
<keyword evidence="10" id="KW-0539">Nucleus</keyword>
<evidence type="ECO:0000313" key="15">
    <source>
        <dbReference type="Proteomes" id="UP000504606"/>
    </source>
</evidence>
<evidence type="ECO:0000256" key="12">
    <source>
        <dbReference type="ARBA" id="ARBA00071397"/>
    </source>
</evidence>
<keyword evidence="8" id="KW-0408">Iron</keyword>
<keyword evidence="6" id="KW-0378">Hydrolase</keyword>
<evidence type="ECO:0000256" key="3">
    <source>
        <dbReference type="ARBA" id="ARBA00004496"/>
    </source>
</evidence>
<dbReference type="Pfam" id="PF13621">
    <property type="entry name" value="Cupin_8"/>
    <property type="match status" value="1"/>
</dbReference>
<evidence type="ECO:0000256" key="6">
    <source>
        <dbReference type="ARBA" id="ARBA00022801"/>
    </source>
</evidence>
<dbReference type="GeneID" id="113204977"/>
<protein>
    <recommendedName>
        <fullName evidence="12">Bifunctional peptidase and (3S)-lysyl hydroxylase JMJD7</fullName>
        <ecNumber evidence="11">1.14.11.63</ecNumber>
    </recommendedName>
</protein>
<evidence type="ECO:0000256" key="11">
    <source>
        <dbReference type="ARBA" id="ARBA00066577"/>
    </source>
</evidence>
<accession>A0A6J1S4L9</accession>
<evidence type="ECO:0000256" key="7">
    <source>
        <dbReference type="ARBA" id="ARBA00023002"/>
    </source>
</evidence>
<dbReference type="SMART" id="SM00558">
    <property type="entry name" value="JmjC"/>
    <property type="match status" value="1"/>
</dbReference>
<gene>
    <name evidence="16" type="primary">LOC113204977</name>
</gene>
<dbReference type="RefSeq" id="XP_026276154.1">
    <property type="nucleotide sequence ID" value="XM_026420369.2"/>
</dbReference>
<dbReference type="OrthoDB" id="415358at2759"/>
<keyword evidence="5" id="KW-0479">Metal-binding</keyword>
<organism evidence="15 16">
    <name type="scientific">Frankliniella occidentalis</name>
    <name type="common">Western flower thrips</name>
    <name type="synonym">Euthrips occidentalis</name>
    <dbReference type="NCBI Taxonomy" id="133901"/>
    <lineage>
        <taxon>Eukaryota</taxon>
        <taxon>Metazoa</taxon>
        <taxon>Ecdysozoa</taxon>
        <taxon>Arthropoda</taxon>
        <taxon>Hexapoda</taxon>
        <taxon>Insecta</taxon>
        <taxon>Pterygota</taxon>
        <taxon>Neoptera</taxon>
        <taxon>Paraneoptera</taxon>
        <taxon>Thysanoptera</taxon>
        <taxon>Terebrantia</taxon>
        <taxon>Thripoidea</taxon>
        <taxon>Thripidae</taxon>
        <taxon>Frankliniella</taxon>
    </lineage>
</organism>
<feature type="domain" description="JmjC" evidence="14">
    <location>
        <begin position="170"/>
        <end position="362"/>
    </location>
</feature>
<comment type="cofactor">
    <cofactor evidence="1">
        <name>Fe(2+)</name>
        <dbReference type="ChEBI" id="CHEBI:29033"/>
    </cofactor>
</comment>
<dbReference type="GO" id="GO:0046872">
    <property type="term" value="F:metal ion binding"/>
    <property type="evidence" value="ECO:0007669"/>
    <property type="project" value="UniProtKB-KW"/>
</dbReference>
<feature type="transmembrane region" description="Helical" evidence="13">
    <location>
        <begin position="12"/>
        <end position="30"/>
    </location>
</feature>
<reference evidence="16" key="1">
    <citation type="submission" date="2025-08" db="UniProtKB">
        <authorList>
            <consortium name="RefSeq"/>
        </authorList>
    </citation>
    <scope>IDENTIFICATION</scope>
    <source>
        <tissue evidence="16">Whole organism</tissue>
    </source>
</reference>
<keyword evidence="13" id="KW-0812">Transmembrane</keyword>
<keyword evidence="13" id="KW-0472">Membrane</keyword>
<name>A0A6J1S4L9_FRAOC</name>
<dbReference type="SUPFAM" id="SSF51197">
    <property type="entry name" value="Clavaminate synthase-like"/>
    <property type="match status" value="1"/>
</dbReference>
<dbReference type="FunFam" id="2.60.120.10:FF:000059">
    <property type="entry name" value="jmjC domain-containing protein 7"/>
    <property type="match status" value="1"/>
</dbReference>
<keyword evidence="15" id="KW-1185">Reference proteome</keyword>
<dbReference type="PROSITE" id="PS51184">
    <property type="entry name" value="JMJC"/>
    <property type="match status" value="1"/>
</dbReference>
<evidence type="ECO:0000256" key="5">
    <source>
        <dbReference type="ARBA" id="ARBA00022723"/>
    </source>
</evidence>
<dbReference type="AlphaFoldDB" id="A0A6J1S4L9"/>
<keyword evidence="4" id="KW-0963">Cytoplasm</keyword>
<keyword evidence="13" id="KW-1133">Transmembrane helix</keyword>
<keyword evidence="7" id="KW-0560">Oxidoreductase</keyword>
<dbReference type="InterPro" id="IPR041667">
    <property type="entry name" value="Cupin_8"/>
</dbReference>
<evidence type="ECO:0000256" key="10">
    <source>
        <dbReference type="ARBA" id="ARBA00023242"/>
    </source>
</evidence>
<evidence type="ECO:0000256" key="4">
    <source>
        <dbReference type="ARBA" id="ARBA00022490"/>
    </source>
</evidence>
<dbReference type="Gene3D" id="2.60.120.10">
    <property type="entry name" value="Jelly Rolls"/>
    <property type="match status" value="1"/>
</dbReference>
<dbReference type="GO" id="GO:0016787">
    <property type="term" value="F:hydrolase activity"/>
    <property type="evidence" value="ECO:0007669"/>
    <property type="project" value="UniProtKB-KW"/>
</dbReference>
<dbReference type="GO" id="GO:0106155">
    <property type="term" value="F:peptidyl-lysine 3-dioxygenase activity"/>
    <property type="evidence" value="ECO:0007669"/>
    <property type="project" value="UniProtKB-EC"/>
</dbReference>
<proteinExistence type="predicted"/>
<dbReference type="KEGG" id="foc:113204977"/>
<dbReference type="InterPro" id="IPR014710">
    <property type="entry name" value="RmlC-like_jellyroll"/>
</dbReference>
<evidence type="ECO:0000256" key="1">
    <source>
        <dbReference type="ARBA" id="ARBA00001954"/>
    </source>
</evidence>
<dbReference type="PANTHER" id="PTHR12461:SF99">
    <property type="entry name" value="BIFUNCTIONAL PEPTIDASE AND (3S)-LYSYL HYDROXYLASE JMJD7"/>
    <property type="match status" value="1"/>
</dbReference>
<evidence type="ECO:0000259" key="14">
    <source>
        <dbReference type="PROSITE" id="PS51184"/>
    </source>
</evidence>
<sequence>MLQPACVYVSSAVSQTSALCCCIIILSLFFKKSNLNKSQNLYGMEEIFKSLSEEAREFQYGICIPEINVNDITPLKFYRSYVSANQPVLIRNACTHWPAFAKWNKDYFCTKLGEKKVIVAITPNGYADAVAFDSKTSREYFVMPEERSMTFAEFWLALDQPDKHPGVYYLQRQNSNLIEELPELLQDIDRHIPWATEAFGSTPDAVNFWAGDGRAVTSMHKDPYENIYCVISGHKDFILHPPTDRPWIPYKRYPPAAYLEVSHGNFVINPQNLEPLIEKDSEHKLEDVPWICVDPLAPDFKRYSSYRNASPLQVRVNAGDALFLPSLWYHHVRQSHGCIAVNYWYDMQYDIKYVYHKFLEALVSSVK</sequence>
<evidence type="ECO:0000313" key="16">
    <source>
        <dbReference type="RefSeq" id="XP_026276154.1"/>
    </source>
</evidence>
<dbReference type="GO" id="GO:0005634">
    <property type="term" value="C:nucleus"/>
    <property type="evidence" value="ECO:0007669"/>
    <property type="project" value="UniProtKB-SubCell"/>
</dbReference>
<evidence type="ECO:0000256" key="13">
    <source>
        <dbReference type="SAM" id="Phobius"/>
    </source>
</evidence>
<dbReference type="EC" id="1.14.11.63" evidence="11"/>